<comment type="caution">
    <text evidence="2">The sequence shown here is derived from an EMBL/GenBank/DDBJ whole genome shotgun (WGS) entry which is preliminary data.</text>
</comment>
<accession>A0A6N9H664</accession>
<dbReference type="InterPro" id="IPR008579">
    <property type="entry name" value="UGlyAH_Cupin_dom"/>
</dbReference>
<evidence type="ECO:0000259" key="1">
    <source>
        <dbReference type="Pfam" id="PF05899"/>
    </source>
</evidence>
<proteinExistence type="predicted"/>
<dbReference type="EMBL" id="WWEQ01000010">
    <property type="protein sequence ID" value="MYM19104.1"/>
    <property type="molecule type" value="Genomic_DNA"/>
</dbReference>
<dbReference type="AlphaFoldDB" id="A0A6N9H664"/>
<keyword evidence="3" id="KW-1185">Reference proteome</keyword>
<gene>
    <name evidence="2" type="ORF">GSY69_03730</name>
</gene>
<evidence type="ECO:0000313" key="3">
    <source>
        <dbReference type="Proteomes" id="UP000469215"/>
    </source>
</evidence>
<dbReference type="Gene3D" id="2.60.120.10">
    <property type="entry name" value="Jelly Rolls"/>
    <property type="match status" value="1"/>
</dbReference>
<dbReference type="Pfam" id="PF05899">
    <property type="entry name" value="Cupin_3"/>
    <property type="match status" value="1"/>
</dbReference>
<reference evidence="2 3" key="1">
    <citation type="submission" date="2020-01" db="EMBL/GenBank/DDBJ databases">
        <authorList>
            <person name="Deng T."/>
        </authorList>
    </citation>
    <scope>NUCLEOTIDE SEQUENCE [LARGE SCALE GENOMIC DNA]</scope>
    <source>
        <strain evidence="2 3">5221</strain>
    </source>
</reference>
<protein>
    <submittedName>
        <fullName evidence="2">DUF861 domain-containing protein</fullName>
    </submittedName>
</protein>
<dbReference type="InterPro" id="IPR014710">
    <property type="entry name" value="RmlC-like_jellyroll"/>
</dbReference>
<dbReference type="InterPro" id="IPR011051">
    <property type="entry name" value="RmlC_Cupin_sf"/>
</dbReference>
<evidence type="ECO:0000313" key="2">
    <source>
        <dbReference type="EMBL" id="MYM19104.1"/>
    </source>
</evidence>
<dbReference type="SUPFAM" id="SSF51182">
    <property type="entry name" value="RmlC-like cupins"/>
    <property type="match status" value="1"/>
</dbReference>
<feature type="domain" description="(S)-ureidoglycine aminohydrolase cupin" evidence="1">
    <location>
        <begin position="55"/>
        <end position="122"/>
    </location>
</feature>
<dbReference type="Proteomes" id="UP000469215">
    <property type="component" value="Unassembled WGS sequence"/>
</dbReference>
<organism evidence="2 3">
    <name type="scientific">Brevibacterium rongguiense</name>
    <dbReference type="NCBI Taxonomy" id="2695267"/>
    <lineage>
        <taxon>Bacteria</taxon>
        <taxon>Bacillati</taxon>
        <taxon>Actinomycetota</taxon>
        <taxon>Actinomycetes</taxon>
        <taxon>Micrococcales</taxon>
        <taxon>Brevibacteriaceae</taxon>
        <taxon>Brevibacterium</taxon>
    </lineage>
</organism>
<name>A0A6N9H664_9MICO</name>
<sequence length="124" mass="12889">MEAAGAAHLPAGALPVNGAIEATAVEVLLEPLPQEQTVAGHPEAGAGELGSFRGAQLGVWEMTEGTATDVEADEVFIVVVGRAVIDFLDEDRSIEVGPGSIVRLAAGARTRLTVTERLRKVYLA</sequence>